<name>A0A1I6FZ64_9EURY</name>
<keyword evidence="1" id="KW-0472">Membrane</keyword>
<gene>
    <name evidence="3" type="ORF">SAMN04487947_0286</name>
</gene>
<feature type="transmembrane region" description="Helical" evidence="1">
    <location>
        <begin position="94"/>
        <end position="114"/>
    </location>
</feature>
<protein>
    <recommendedName>
        <fullName evidence="2">DUF5658 domain-containing protein</fullName>
    </recommendedName>
</protein>
<dbReference type="EMBL" id="FOYT01000001">
    <property type="protein sequence ID" value="SFR35229.1"/>
    <property type="molecule type" value="Genomic_DNA"/>
</dbReference>
<dbReference type="InterPro" id="IPR043717">
    <property type="entry name" value="DUF5658"/>
</dbReference>
<sequence length="125" mass="13421">MADPVPFVSLPAAVPLLDAVLWVVAFAFYGLGDYATTVAATTRPGARERNPVLRRLFDGLPLPPAVTFAAAKLLAFAFFVVGYRSVDPSPLRPLIPGVVAAIGVLVTVQNLRVLGRDRSSRQRLH</sequence>
<feature type="transmembrane region" description="Helical" evidence="1">
    <location>
        <begin position="20"/>
        <end position="41"/>
    </location>
</feature>
<evidence type="ECO:0000313" key="4">
    <source>
        <dbReference type="Proteomes" id="UP000198531"/>
    </source>
</evidence>
<keyword evidence="4" id="KW-1185">Reference proteome</keyword>
<dbReference type="Pfam" id="PF18902">
    <property type="entry name" value="DUF5658"/>
    <property type="match status" value="1"/>
</dbReference>
<accession>A0A1I6FZ64</accession>
<evidence type="ECO:0000313" key="3">
    <source>
        <dbReference type="EMBL" id="SFR35229.1"/>
    </source>
</evidence>
<dbReference type="OrthoDB" id="270892at2157"/>
<dbReference type="Proteomes" id="UP000198531">
    <property type="component" value="Unassembled WGS sequence"/>
</dbReference>
<keyword evidence="1" id="KW-1133">Transmembrane helix</keyword>
<reference evidence="4" key="1">
    <citation type="submission" date="2016-10" db="EMBL/GenBank/DDBJ databases">
        <authorList>
            <person name="Varghese N."/>
            <person name="Submissions S."/>
        </authorList>
    </citation>
    <scope>NUCLEOTIDE SEQUENCE [LARGE SCALE GENOMIC DNA]</scope>
    <source>
        <strain evidence="4">CGMCC 1.7736</strain>
    </source>
</reference>
<feature type="transmembrane region" description="Helical" evidence="1">
    <location>
        <begin position="62"/>
        <end position="82"/>
    </location>
</feature>
<organism evidence="3 4">
    <name type="scientific">Halogeometricum rufum</name>
    <dbReference type="NCBI Taxonomy" id="553469"/>
    <lineage>
        <taxon>Archaea</taxon>
        <taxon>Methanobacteriati</taxon>
        <taxon>Methanobacteriota</taxon>
        <taxon>Stenosarchaea group</taxon>
        <taxon>Halobacteria</taxon>
        <taxon>Halobacteriales</taxon>
        <taxon>Haloferacaceae</taxon>
        <taxon>Halogeometricum</taxon>
    </lineage>
</organism>
<dbReference type="STRING" id="553469.SAMN04487947_0286"/>
<dbReference type="AlphaFoldDB" id="A0A1I6FZ64"/>
<evidence type="ECO:0000259" key="2">
    <source>
        <dbReference type="Pfam" id="PF18902"/>
    </source>
</evidence>
<evidence type="ECO:0000256" key="1">
    <source>
        <dbReference type="SAM" id="Phobius"/>
    </source>
</evidence>
<dbReference type="RefSeq" id="WP_089803959.1">
    <property type="nucleotide sequence ID" value="NZ_FOYT01000001.1"/>
</dbReference>
<proteinExistence type="predicted"/>
<feature type="domain" description="DUF5658" evidence="2">
    <location>
        <begin position="24"/>
        <end position="114"/>
    </location>
</feature>
<keyword evidence="1" id="KW-0812">Transmembrane</keyword>